<keyword evidence="2 4" id="KW-0238">DNA-binding</keyword>
<dbReference type="PANTHER" id="PTHR30055">
    <property type="entry name" value="HTH-TYPE TRANSCRIPTIONAL REGULATOR RUTR"/>
    <property type="match status" value="1"/>
</dbReference>
<dbReference type="Gene3D" id="1.10.10.60">
    <property type="entry name" value="Homeodomain-like"/>
    <property type="match status" value="1"/>
</dbReference>
<dbReference type="Proteomes" id="UP000234744">
    <property type="component" value="Unassembled WGS sequence"/>
</dbReference>
<keyword evidence="3" id="KW-0804">Transcription</keyword>
<dbReference type="Pfam" id="PF00440">
    <property type="entry name" value="TetR_N"/>
    <property type="match status" value="1"/>
</dbReference>
<feature type="domain" description="HTH tetR-type" evidence="5">
    <location>
        <begin position="18"/>
        <end position="78"/>
    </location>
</feature>
<evidence type="ECO:0000256" key="3">
    <source>
        <dbReference type="ARBA" id="ARBA00023163"/>
    </source>
</evidence>
<dbReference type="PRINTS" id="PR00455">
    <property type="entry name" value="HTHTETR"/>
</dbReference>
<reference evidence="6 7" key="1">
    <citation type="submission" date="2017-12" db="EMBL/GenBank/DDBJ databases">
        <title>Detection of the carbapenemase gene blaVIM-5 in members of the Pseudomonas putida group isolated from polluted Nigerian wetlands.</title>
        <authorList>
            <person name="Adelowo O."/>
            <person name="Vollmers J."/>
            <person name="Maeusezahl I."/>
            <person name="Kaster A.-K."/>
            <person name="Mueller J.A."/>
        </authorList>
    </citation>
    <scope>NUCLEOTIDE SEQUENCE [LARGE SCALE GENOMIC DNA]</scope>
    <source>
        <strain evidence="6 7">MR69</strain>
    </source>
</reference>
<dbReference type="PANTHER" id="PTHR30055:SF234">
    <property type="entry name" value="HTH-TYPE TRANSCRIPTIONAL REGULATOR BETI"/>
    <property type="match status" value="1"/>
</dbReference>
<evidence type="ECO:0000313" key="7">
    <source>
        <dbReference type="Proteomes" id="UP000234744"/>
    </source>
</evidence>
<feature type="DNA-binding region" description="H-T-H motif" evidence="4">
    <location>
        <begin position="41"/>
        <end position="60"/>
    </location>
</feature>
<dbReference type="PROSITE" id="PS50977">
    <property type="entry name" value="HTH_TETR_2"/>
    <property type="match status" value="1"/>
</dbReference>
<dbReference type="Gene3D" id="1.10.357.10">
    <property type="entry name" value="Tetracycline Repressor, domain 2"/>
    <property type="match status" value="1"/>
</dbReference>
<name>A0ABX4U3B9_PSEDL</name>
<keyword evidence="1" id="KW-0805">Transcription regulation</keyword>
<evidence type="ECO:0000256" key="4">
    <source>
        <dbReference type="PROSITE-ProRule" id="PRU00335"/>
    </source>
</evidence>
<dbReference type="SUPFAM" id="SSF46689">
    <property type="entry name" value="Homeodomain-like"/>
    <property type="match status" value="1"/>
</dbReference>
<dbReference type="InterPro" id="IPR041490">
    <property type="entry name" value="KstR2_TetR_C"/>
</dbReference>
<dbReference type="Pfam" id="PF17932">
    <property type="entry name" value="TetR_C_24"/>
    <property type="match status" value="1"/>
</dbReference>
<dbReference type="InterPro" id="IPR001647">
    <property type="entry name" value="HTH_TetR"/>
</dbReference>
<dbReference type="InterPro" id="IPR009057">
    <property type="entry name" value="Homeodomain-like_sf"/>
</dbReference>
<keyword evidence="7" id="KW-1185">Reference proteome</keyword>
<dbReference type="EMBL" id="PJCJ01000008">
    <property type="protein sequence ID" value="PLV13625.1"/>
    <property type="molecule type" value="Genomic_DNA"/>
</dbReference>
<dbReference type="InterPro" id="IPR050109">
    <property type="entry name" value="HTH-type_TetR-like_transc_reg"/>
</dbReference>
<dbReference type="RefSeq" id="WP_049875173.1">
    <property type="nucleotide sequence ID" value="NZ_PJCJ01000008.1"/>
</dbReference>
<organism evidence="6 7">
    <name type="scientific">Pseudomonas plecoglossicida</name>
    <dbReference type="NCBI Taxonomy" id="70775"/>
    <lineage>
        <taxon>Bacteria</taxon>
        <taxon>Pseudomonadati</taxon>
        <taxon>Pseudomonadota</taxon>
        <taxon>Gammaproteobacteria</taxon>
        <taxon>Pseudomonadales</taxon>
        <taxon>Pseudomonadaceae</taxon>
        <taxon>Pseudomonas</taxon>
    </lineage>
</organism>
<evidence type="ECO:0000256" key="2">
    <source>
        <dbReference type="ARBA" id="ARBA00023125"/>
    </source>
</evidence>
<evidence type="ECO:0000256" key="1">
    <source>
        <dbReference type="ARBA" id="ARBA00023015"/>
    </source>
</evidence>
<comment type="caution">
    <text evidence="6">The sequence shown here is derived from an EMBL/GenBank/DDBJ whole genome shotgun (WGS) entry which is preliminary data.</text>
</comment>
<evidence type="ECO:0000313" key="6">
    <source>
        <dbReference type="EMBL" id="PLV13625.1"/>
    </source>
</evidence>
<evidence type="ECO:0000259" key="5">
    <source>
        <dbReference type="PROSITE" id="PS50977"/>
    </source>
</evidence>
<protein>
    <submittedName>
        <fullName evidence="6">TetR/AcrR family transcriptional regulator</fullName>
    </submittedName>
</protein>
<gene>
    <name evidence="6" type="ORF">CXG47_15215</name>
</gene>
<sequence length="203" mass="22757">MSLSAQALPTSPTLTLAVSEPDRTLKKSADLFAERGFAQVGMRELARHLGISSGSIYHHIESKQALLGELIEDLYQTLLAGNPQASRLRKTAQEELRDIIDWHLLVHAMKTKQFLLAERDVHYLDEQYRAPIESLRREYQKRLASRIAAARGCPPSPLIQKLCASLVSVLNNLPAWLPADMEHSRQSLVIRNLIKGMVDSALE</sequence>
<proteinExistence type="predicted"/>
<accession>A0ABX4U3B9</accession>